<proteinExistence type="predicted"/>
<evidence type="ECO:0008006" key="4">
    <source>
        <dbReference type="Google" id="ProtNLM"/>
    </source>
</evidence>
<feature type="transmembrane region" description="Helical" evidence="1">
    <location>
        <begin position="395"/>
        <end position="414"/>
    </location>
</feature>
<accession>A0A2J6SXJ7</accession>
<keyword evidence="1" id="KW-0472">Membrane</keyword>
<keyword evidence="1" id="KW-0812">Transmembrane</keyword>
<sequence length="466" mass="53275">MWIALVGTHHSNLFLNSRLLSSSASIGFTRISAMDALCRTDEFTNNDWGYFHYPRTPITRPSDRCATLFRARSKEADEGDEGDERQDGLARNTPTISMDWLDENAEWFDLESPDKVVSILWFPRDSRELDAPSLRKIPISKALFQETVRKFHFHRALVELLSNGFSAFSRISCTIEDRPCNVYTLCVERKSFEHTALTITYFPSTQKVLGNKTQKLGSKTYALALGFNGKEIGDIYQNMSAAPELMFSPFTSMKIFLENEKKKRVVGSGHNKDKTENLIEGHGEVQTETNPREAAKDTDDPHELLQSYLEEQHLKSGLMAWKAELLEMKKFTAELEAMRPPQSQEAHPSDYLDRLVREYDVLIQNCELVLQTTSLAFQKDTAHLAREDARQMKTIAILTMIFLPGTFIAILMTIPEFDSMGDIKAVPRWSWYLILSLPLTAITLGIYAIYIYADQIKEVYRKIIKV</sequence>
<dbReference type="EMBL" id="KZ613855">
    <property type="protein sequence ID" value="PMD55500.1"/>
    <property type="molecule type" value="Genomic_DNA"/>
</dbReference>
<feature type="transmembrane region" description="Helical" evidence="1">
    <location>
        <begin position="429"/>
        <end position="453"/>
    </location>
</feature>
<dbReference type="GeneID" id="36596864"/>
<dbReference type="OrthoDB" id="5392974at2759"/>
<keyword evidence="1" id="KW-1133">Transmembrane helix</keyword>
<reference evidence="2 3" key="1">
    <citation type="submission" date="2016-04" db="EMBL/GenBank/DDBJ databases">
        <title>A degradative enzymes factory behind the ericoid mycorrhizal symbiosis.</title>
        <authorList>
            <consortium name="DOE Joint Genome Institute"/>
            <person name="Martino E."/>
            <person name="Morin E."/>
            <person name="Grelet G."/>
            <person name="Kuo A."/>
            <person name="Kohler A."/>
            <person name="Daghino S."/>
            <person name="Barry K."/>
            <person name="Choi C."/>
            <person name="Cichocki N."/>
            <person name="Clum A."/>
            <person name="Copeland A."/>
            <person name="Hainaut M."/>
            <person name="Haridas S."/>
            <person name="Labutti K."/>
            <person name="Lindquist E."/>
            <person name="Lipzen A."/>
            <person name="Khouja H.-R."/>
            <person name="Murat C."/>
            <person name="Ohm R."/>
            <person name="Olson A."/>
            <person name="Spatafora J."/>
            <person name="Veneault-Fourrey C."/>
            <person name="Henrissat B."/>
            <person name="Grigoriev I."/>
            <person name="Martin F."/>
            <person name="Perotto S."/>
        </authorList>
    </citation>
    <scope>NUCLEOTIDE SEQUENCE [LARGE SCALE GENOMIC DNA]</scope>
    <source>
        <strain evidence="2 3">E</strain>
    </source>
</reference>
<protein>
    <recommendedName>
        <fullName evidence="4">Cora-domain-containing protein</fullName>
    </recommendedName>
</protein>
<evidence type="ECO:0000313" key="3">
    <source>
        <dbReference type="Proteomes" id="UP000235371"/>
    </source>
</evidence>
<dbReference type="Proteomes" id="UP000235371">
    <property type="component" value="Unassembled WGS sequence"/>
</dbReference>
<dbReference type="Gene3D" id="1.20.58.340">
    <property type="entry name" value="Magnesium transport protein CorA, transmembrane region"/>
    <property type="match status" value="1"/>
</dbReference>
<dbReference type="InParanoid" id="A0A2J6SXJ7"/>
<keyword evidence="3" id="KW-1185">Reference proteome</keyword>
<gene>
    <name evidence="2" type="ORF">K444DRAFT_89729</name>
</gene>
<evidence type="ECO:0000256" key="1">
    <source>
        <dbReference type="SAM" id="Phobius"/>
    </source>
</evidence>
<evidence type="ECO:0000313" key="2">
    <source>
        <dbReference type="EMBL" id="PMD55500.1"/>
    </source>
</evidence>
<name>A0A2J6SXJ7_9HELO</name>
<dbReference type="AlphaFoldDB" id="A0A2J6SXJ7"/>
<organism evidence="2 3">
    <name type="scientific">Hyaloscypha bicolor E</name>
    <dbReference type="NCBI Taxonomy" id="1095630"/>
    <lineage>
        <taxon>Eukaryota</taxon>
        <taxon>Fungi</taxon>
        <taxon>Dikarya</taxon>
        <taxon>Ascomycota</taxon>
        <taxon>Pezizomycotina</taxon>
        <taxon>Leotiomycetes</taxon>
        <taxon>Helotiales</taxon>
        <taxon>Hyaloscyphaceae</taxon>
        <taxon>Hyaloscypha</taxon>
        <taxon>Hyaloscypha bicolor</taxon>
    </lineage>
</organism>
<dbReference type="RefSeq" id="XP_024732404.1">
    <property type="nucleotide sequence ID" value="XM_024888788.1"/>
</dbReference>